<dbReference type="Gene3D" id="2.20.28.100">
    <property type="entry name" value="Desulphoferrodoxin, N-terminal domain"/>
    <property type="match status" value="1"/>
</dbReference>
<dbReference type="Proteomes" id="UP000617634">
    <property type="component" value="Unassembled WGS sequence"/>
</dbReference>
<evidence type="ECO:0000256" key="1">
    <source>
        <dbReference type="SAM" id="MobiDB-lite"/>
    </source>
</evidence>
<proteinExistence type="predicted"/>
<sequence>MKPGTRLKSATCDTEVMVIRAGAGTIECGGKPMAEDKQDGGEPDAAHAQGTLIGKRYVDAGNSFELLCVKPGKGSLSVDGTPLSTKDAKPLPASD</sequence>
<dbReference type="AlphaFoldDB" id="A0A931MMX6"/>
<dbReference type="EMBL" id="JADZGI010000003">
    <property type="protein sequence ID" value="MBH0114611.1"/>
    <property type="molecule type" value="Genomic_DNA"/>
</dbReference>
<evidence type="ECO:0000313" key="2">
    <source>
        <dbReference type="EMBL" id="MBH0114611.1"/>
    </source>
</evidence>
<gene>
    <name evidence="2" type="ORF">I5E68_16810</name>
</gene>
<feature type="region of interest" description="Disordered" evidence="1">
    <location>
        <begin position="73"/>
        <end position="95"/>
    </location>
</feature>
<comment type="caution">
    <text evidence="2">The sequence shown here is derived from an EMBL/GenBank/DDBJ whole genome shotgun (WGS) entry which is preliminary data.</text>
</comment>
<name>A0A931MMX6_9SPHN</name>
<dbReference type="RefSeq" id="WP_197166133.1">
    <property type="nucleotide sequence ID" value="NZ_JADZGI010000003.1"/>
</dbReference>
<organism evidence="2 3">
    <name type="scientific">Novosphingobium aureum</name>
    <dbReference type="NCBI Taxonomy" id="2792964"/>
    <lineage>
        <taxon>Bacteria</taxon>
        <taxon>Pseudomonadati</taxon>
        <taxon>Pseudomonadota</taxon>
        <taxon>Alphaproteobacteria</taxon>
        <taxon>Sphingomonadales</taxon>
        <taxon>Sphingomonadaceae</taxon>
        <taxon>Novosphingobium</taxon>
    </lineage>
</organism>
<protein>
    <submittedName>
        <fullName evidence="2">Uncharacterized protein</fullName>
    </submittedName>
</protein>
<dbReference type="InterPro" id="IPR038094">
    <property type="entry name" value="Desulfoferrodoxin_N_sf"/>
</dbReference>
<accession>A0A931MMX6</accession>
<reference evidence="2" key="1">
    <citation type="submission" date="2020-11" db="EMBL/GenBank/DDBJ databases">
        <title>Novosphingobium aureum sp. nov., a marine bacterium isolated from sediment of a salt flat.</title>
        <authorList>
            <person name="Yoo Y."/>
            <person name="Kim J.-J."/>
        </authorList>
    </citation>
    <scope>NUCLEOTIDE SEQUENCE</scope>
    <source>
        <strain evidence="2">YJ-S2-02</strain>
    </source>
</reference>
<evidence type="ECO:0000313" key="3">
    <source>
        <dbReference type="Proteomes" id="UP000617634"/>
    </source>
</evidence>
<keyword evidence="3" id="KW-1185">Reference proteome</keyword>